<dbReference type="RefSeq" id="XP_024690832.1">
    <property type="nucleotide sequence ID" value="XM_024834553.1"/>
</dbReference>
<feature type="signal peptide" evidence="5">
    <location>
        <begin position="1"/>
        <end position="19"/>
    </location>
</feature>
<feature type="region of interest" description="Disordered" evidence="4">
    <location>
        <begin position="340"/>
        <end position="370"/>
    </location>
</feature>
<evidence type="ECO:0000256" key="4">
    <source>
        <dbReference type="SAM" id="MobiDB-lite"/>
    </source>
</evidence>
<sequence length="397" mass="41772">MVVLKYALPVLAAASAVFAADCGSGDTIKIENQSDLEKYSSCKTIKGDLKIEKQAEGELSLNGVQQIDGSFTSEGAGNVTSISAPELSSIKETFHLNGLTSLSSLKMGSLTKVGSIEFTALPQLQSLGFEKGVTDAGDVHIANTGLTSLDGISLKQVGQLDITDNRDMKKANVENLKNATGLMNFAGNSESLKISLPNLAGAKNMTFRNVSDASFPSLEKLSGQLGFWGLKFETFSAPNLTETGDLVFKGNEKLSNISMPNLKTINGGFQITRNDELKSLDFPKLEQVSGAIDFSGKFDEVSLGALENVRGGFNMQSTGNFSCGEFRKLRSDKVIRGSYKCEGGKSNPTSADGKSGASGTSNGKNSESSEGASVMNVANVPAMGMAAVFGALLQYAL</sequence>
<feature type="chain" id="PRO_5014178046" evidence="5">
    <location>
        <begin position="20"/>
        <end position="397"/>
    </location>
</feature>
<keyword evidence="2 5" id="KW-0732">Signal</keyword>
<accession>A0A2I1CX87</accession>
<dbReference type="GeneID" id="36542077"/>
<dbReference type="InterPro" id="IPR051648">
    <property type="entry name" value="CWI-Assembly_Regulator"/>
</dbReference>
<keyword evidence="3" id="KW-0325">Glycoprotein</keyword>
<dbReference type="InterPro" id="IPR032675">
    <property type="entry name" value="LRR_dom_sf"/>
</dbReference>
<dbReference type="PANTHER" id="PTHR31018">
    <property type="entry name" value="SPORULATION-SPECIFIC PROTEIN-RELATED"/>
    <property type="match status" value="1"/>
</dbReference>
<organism evidence="6 7">
    <name type="scientific">Aspergillus campestris (strain IBT 28561)</name>
    <dbReference type="NCBI Taxonomy" id="1392248"/>
    <lineage>
        <taxon>Eukaryota</taxon>
        <taxon>Fungi</taxon>
        <taxon>Dikarya</taxon>
        <taxon>Ascomycota</taxon>
        <taxon>Pezizomycotina</taxon>
        <taxon>Eurotiomycetes</taxon>
        <taxon>Eurotiomycetidae</taxon>
        <taxon>Eurotiales</taxon>
        <taxon>Aspergillaceae</taxon>
        <taxon>Aspergillus</taxon>
        <taxon>Aspergillus subgen. Circumdati</taxon>
    </lineage>
</organism>
<dbReference type="GO" id="GO:0031505">
    <property type="term" value="P:fungal-type cell wall organization"/>
    <property type="evidence" value="ECO:0007669"/>
    <property type="project" value="TreeGrafter"/>
</dbReference>
<dbReference type="Proteomes" id="UP000234254">
    <property type="component" value="Unassembled WGS sequence"/>
</dbReference>
<comment type="subcellular location">
    <subcellularLocation>
        <location evidence="1">Cell envelope</location>
    </subcellularLocation>
</comment>
<dbReference type="EMBL" id="MSFM01000010">
    <property type="protein sequence ID" value="PKY02238.1"/>
    <property type="molecule type" value="Genomic_DNA"/>
</dbReference>
<dbReference type="PANTHER" id="PTHR31018:SF3">
    <property type="entry name" value="RECEPTOR PROTEIN-TYROSINE KINASE"/>
    <property type="match status" value="1"/>
</dbReference>
<evidence type="ECO:0000313" key="6">
    <source>
        <dbReference type="EMBL" id="PKY02238.1"/>
    </source>
</evidence>
<name>A0A2I1CX87_ASPC2</name>
<dbReference type="GO" id="GO:0009986">
    <property type="term" value="C:cell surface"/>
    <property type="evidence" value="ECO:0007669"/>
    <property type="project" value="TreeGrafter"/>
</dbReference>
<protein>
    <submittedName>
        <fullName evidence="6">GPI-anchored cell wall organization protein Ecm33</fullName>
    </submittedName>
</protein>
<proteinExistence type="predicted"/>
<evidence type="ECO:0000256" key="1">
    <source>
        <dbReference type="ARBA" id="ARBA00004196"/>
    </source>
</evidence>
<dbReference type="AlphaFoldDB" id="A0A2I1CX87"/>
<reference evidence="6" key="1">
    <citation type="submission" date="2016-12" db="EMBL/GenBank/DDBJ databases">
        <title>The genomes of Aspergillus section Nigri reveals drivers in fungal speciation.</title>
        <authorList>
            <consortium name="DOE Joint Genome Institute"/>
            <person name="Vesth T.C."/>
            <person name="Nybo J."/>
            <person name="Theobald S."/>
            <person name="Brandl J."/>
            <person name="Frisvad J.C."/>
            <person name="Nielsen K.F."/>
            <person name="Lyhne E.K."/>
            <person name="Kogle M.E."/>
            <person name="Kuo A."/>
            <person name="Riley R."/>
            <person name="Clum A."/>
            <person name="Nolan M."/>
            <person name="Lipzen A."/>
            <person name="Salamov A."/>
            <person name="Henrissat B."/>
            <person name="Wiebenga A."/>
            <person name="De vries R.P."/>
            <person name="Grigoriev I.V."/>
            <person name="Mortensen U.H."/>
            <person name="Andersen M.R."/>
            <person name="Baker S.E."/>
        </authorList>
    </citation>
    <scope>NUCLEOTIDE SEQUENCE</scope>
    <source>
        <strain evidence="6">IBT 28561</strain>
    </source>
</reference>
<dbReference type="OrthoDB" id="536881at2759"/>
<dbReference type="GO" id="GO:0005886">
    <property type="term" value="C:plasma membrane"/>
    <property type="evidence" value="ECO:0007669"/>
    <property type="project" value="TreeGrafter"/>
</dbReference>
<evidence type="ECO:0000256" key="5">
    <source>
        <dbReference type="SAM" id="SignalP"/>
    </source>
</evidence>
<comment type="caution">
    <text evidence="6">The sequence shown here is derived from an EMBL/GenBank/DDBJ whole genome shotgun (WGS) entry which is preliminary data.</text>
</comment>
<evidence type="ECO:0000256" key="2">
    <source>
        <dbReference type="ARBA" id="ARBA00022729"/>
    </source>
</evidence>
<gene>
    <name evidence="6" type="ORF">P168DRAFT_257452</name>
</gene>
<dbReference type="Pfam" id="PF12454">
    <property type="entry name" value="Ecm33"/>
    <property type="match status" value="1"/>
</dbReference>
<evidence type="ECO:0000256" key="3">
    <source>
        <dbReference type="ARBA" id="ARBA00023180"/>
    </source>
</evidence>
<feature type="compositionally biased region" description="Polar residues" evidence="4">
    <location>
        <begin position="346"/>
        <end position="370"/>
    </location>
</feature>
<dbReference type="SUPFAM" id="SSF52058">
    <property type="entry name" value="L domain-like"/>
    <property type="match status" value="2"/>
</dbReference>
<dbReference type="VEuPathDB" id="FungiDB:P168DRAFT_257452"/>
<dbReference type="Pfam" id="PF13306">
    <property type="entry name" value="LRR_5"/>
    <property type="match status" value="2"/>
</dbReference>
<evidence type="ECO:0000313" key="7">
    <source>
        <dbReference type="Proteomes" id="UP000234254"/>
    </source>
</evidence>
<keyword evidence="7" id="KW-1185">Reference proteome</keyword>
<dbReference type="InterPro" id="IPR026906">
    <property type="entry name" value="LRR_5"/>
</dbReference>
<dbReference type="GO" id="GO:0009277">
    <property type="term" value="C:fungal-type cell wall"/>
    <property type="evidence" value="ECO:0007669"/>
    <property type="project" value="TreeGrafter"/>
</dbReference>
<dbReference type="Gene3D" id="3.80.10.10">
    <property type="entry name" value="Ribonuclease Inhibitor"/>
    <property type="match status" value="1"/>
</dbReference>